<keyword evidence="2" id="KW-1003">Cell membrane</keyword>
<dbReference type="GO" id="GO:0009103">
    <property type="term" value="P:lipopolysaccharide biosynthetic process"/>
    <property type="evidence" value="ECO:0007669"/>
    <property type="project" value="TreeGrafter"/>
</dbReference>
<keyword evidence="3 9" id="KW-0808">Transferase</keyword>
<proteinExistence type="predicted"/>
<evidence type="ECO:0000256" key="2">
    <source>
        <dbReference type="ARBA" id="ARBA00022475"/>
    </source>
</evidence>
<dbReference type="GO" id="GO:0044038">
    <property type="term" value="P:cell wall macromolecule biosynthetic process"/>
    <property type="evidence" value="ECO:0007669"/>
    <property type="project" value="TreeGrafter"/>
</dbReference>
<name>A0A174EG35_BACUN</name>
<feature type="transmembrane region" description="Helical" evidence="8">
    <location>
        <begin position="188"/>
        <end position="210"/>
    </location>
</feature>
<feature type="transmembrane region" description="Helical" evidence="8">
    <location>
        <begin position="111"/>
        <end position="128"/>
    </location>
</feature>
<evidence type="ECO:0000256" key="1">
    <source>
        <dbReference type="ARBA" id="ARBA00004651"/>
    </source>
</evidence>
<feature type="transmembrane region" description="Helical" evidence="8">
    <location>
        <begin position="165"/>
        <end position="181"/>
    </location>
</feature>
<feature type="binding site" evidence="7">
    <location>
        <position position="130"/>
    </location>
    <ligand>
        <name>Mg(2+)</name>
        <dbReference type="ChEBI" id="CHEBI:18420"/>
    </ligand>
</feature>
<keyword evidence="4 8" id="KW-0812">Transmembrane</keyword>
<keyword evidence="5 8" id="KW-1133">Transmembrane helix</keyword>
<evidence type="ECO:0000313" key="10">
    <source>
        <dbReference type="Proteomes" id="UP000095419"/>
    </source>
</evidence>
<dbReference type="GO" id="GO:0005886">
    <property type="term" value="C:plasma membrane"/>
    <property type="evidence" value="ECO:0007669"/>
    <property type="project" value="UniProtKB-SubCell"/>
</dbReference>
<reference evidence="9 10" key="1">
    <citation type="submission" date="2015-09" db="EMBL/GenBank/DDBJ databases">
        <authorList>
            <consortium name="Pathogen Informatics"/>
        </authorList>
    </citation>
    <scope>NUCLEOTIDE SEQUENCE [LARGE SCALE GENOMIC DNA]</scope>
    <source>
        <strain evidence="9 10">2789STDY5608791</strain>
    </source>
</reference>
<evidence type="ECO:0000256" key="5">
    <source>
        <dbReference type="ARBA" id="ARBA00022989"/>
    </source>
</evidence>
<dbReference type="PANTHER" id="PTHR22926:SF3">
    <property type="entry name" value="UNDECAPRENYL-PHOSPHATE ALPHA-N-ACETYLGLUCOSAMINYL 1-PHOSPHATE TRANSFERASE"/>
    <property type="match status" value="1"/>
</dbReference>
<protein>
    <submittedName>
        <fullName evidence="9">Glycosyl transferase, family 4, conserved region</fullName>
        <ecNumber evidence="9">2.7.8.33</ecNumber>
    </submittedName>
</protein>
<dbReference type="Pfam" id="PF00953">
    <property type="entry name" value="Glycos_transf_4"/>
    <property type="match status" value="1"/>
</dbReference>
<comment type="subcellular location">
    <subcellularLocation>
        <location evidence="1">Cell membrane</location>
        <topology evidence="1">Multi-pass membrane protein</topology>
    </subcellularLocation>
</comment>
<evidence type="ECO:0000256" key="3">
    <source>
        <dbReference type="ARBA" id="ARBA00022679"/>
    </source>
</evidence>
<evidence type="ECO:0000256" key="7">
    <source>
        <dbReference type="PIRSR" id="PIRSR600715-1"/>
    </source>
</evidence>
<dbReference type="Proteomes" id="UP000095419">
    <property type="component" value="Unassembled WGS sequence"/>
</dbReference>
<dbReference type="EC" id="2.7.8.33" evidence="9"/>
<comment type="cofactor">
    <cofactor evidence="7">
        <name>Mg(2+)</name>
        <dbReference type="ChEBI" id="CHEBI:18420"/>
    </cofactor>
</comment>
<keyword evidence="7" id="KW-0479">Metal-binding</keyword>
<evidence type="ECO:0000256" key="4">
    <source>
        <dbReference type="ARBA" id="ARBA00022692"/>
    </source>
</evidence>
<feature type="transmembrane region" description="Helical" evidence="8">
    <location>
        <begin position="88"/>
        <end position="105"/>
    </location>
</feature>
<dbReference type="EMBL" id="CYZF01000004">
    <property type="protein sequence ID" value="CUO36701.1"/>
    <property type="molecule type" value="Genomic_DNA"/>
</dbReference>
<sequence length="316" mass="36267">MYYLIVLVLLFLAELFYFKIADKCNIIDKPNERSSHTKVTLRGGGIIFYFGALAYFLASGFEYSWFMLALTLVTFISFADDIKPTKQITRLLFHFSAMALMFYQWGLFSLSWWWILIALIVCTGIINAYNFMDGINGITGGYSLVVLAALAYINKEVVTFVEADFIYTVICSVLVFCFFNFRKRAKCFAGDVGSVSIAFILLFLIGRLIIETEDFSWIVLLSVYGVDSVLTIIHRLMLHENIGLPHRKHLYQIMANELKVPHVMVSSFYMAVQAIIIVGYITCLGYGYWYLAGIILLLCFLYIYFMKKYFGLHQST</sequence>
<dbReference type="AlphaFoldDB" id="A0A174EG35"/>
<feature type="transmembrane region" description="Helical" evidence="8">
    <location>
        <begin position="259"/>
        <end position="281"/>
    </location>
</feature>
<dbReference type="GO" id="GO:0046872">
    <property type="term" value="F:metal ion binding"/>
    <property type="evidence" value="ECO:0007669"/>
    <property type="project" value="UniProtKB-KW"/>
</dbReference>
<feature type="transmembrane region" description="Helical" evidence="8">
    <location>
        <begin position="287"/>
        <end position="305"/>
    </location>
</feature>
<dbReference type="CDD" id="cd06854">
    <property type="entry name" value="GT_WbpL_WbcO_like"/>
    <property type="match status" value="1"/>
</dbReference>
<dbReference type="RefSeq" id="WP_057087730.1">
    <property type="nucleotide sequence ID" value="NZ_CYZF01000004.1"/>
</dbReference>
<feature type="binding site" evidence="7">
    <location>
        <position position="191"/>
    </location>
    <ligand>
        <name>Mg(2+)</name>
        <dbReference type="ChEBI" id="CHEBI:18420"/>
    </ligand>
</feature>
<organism evidence="9 10">
    <name type="scientific">Bacteroides uniformis</name>
    <dbReference type="NCBI Taxonomy" id="820"/>
    <lineage>
        <taxon>Bacteria</taxon>
        <taxon>Pseudomonadati</taxon>
        <taxon>Bacteroidota</taxon>
        <taxon>Bacteroidia</taxon>
        <taxon>Bacteroidales</taxon>
        <taxon>Bacteroidaceae</taxon>
        <taxon>Bacteroides</taxon>
    </lineage>
</organism>
<dbReference type="GO" id="GO:0071555">
    <property type="term" value="P:cell wall organization"/>
    <property type="evidence" value="ECO:0007669"/>
    <property type="project" value="TreeGrafter"/>
</dbReference>
<dbReference type="PANTHER" id="PTHR22926">
    <property type="entry name" value="PHOSPHO-N-ACETYLMURAMOYL-PENTAPEPTIDE-TRANSFERASE"/>
    <property type="match status" value="1"/>
</dbReference>
<dbReference type="GO" id="GO:0036380">
    <property type="term" value="F:UDP-N-acetylglucosamine-undecaprenyl-phosphate N-acetylglucosaminephosphotransferase activity"/>
    <property type="evidence" value="ECO:0007669"/>
    <property type="project" value="UniProtKB-EC"/>
</dbReference>
<dbReference type="InterPro" id="IPR000715">
    <property type="entry name" value="Glycosyl_transferase_4"/>
</dbReference>
<evidence type="ECO:0000256" key="6">
    <source>
        <dbReference type="ARBA" id="ARBA00023136"/>
    </source>
</evidence>
<keyword evidence="6 8" id="KW-0472">Membrane</keyword>
<evidence type="ECO:0000313" key="9">
    <source>
        <dbReference type="EMBL" id="CUO36701.1"/>
    </source>
</evidence>
<evidence type="ECO:0000256" key="8">
    <source>
        <dbReference type="SAM" id="Phobius"/>
    </source>
</evidence>
<feature type="transmembrane region" description="Helical" evidence="8">
    <location>
        <begin position="135"/>
        <end position="153"/>
    </location>
</feature>
<accession>A0A174EG35</accession>
<keyword evidence="7" id="KW-0460">Magnesium</keyword>
<feature type="transmembrane region" description="Helical" evidence="8">
    <location>
        <begin position="47"/>
        <end position="76"/>
    </location>
</feature>
<feature type="transmembrane region" description="Helical" evidence="8">
    <location>
        <begin position="216"/>
        <end position="238"/>
    </location>
</feature>
<gene>
    <name evidence="9" type="primary">wecA_1</name>
    <name evidence="9" type="ORF">ERS417307_01516</name>
</gene>